<keyword evidence="4 5" id="KW-0472">Membrane</keyword>
<dbReference type="OMA" id="YTISYIW"/>
<dbReference type="PANTHER" id="PTHR23112">
    <property type="entry name" value="G PROTEIN-COUPLED RECEPTOR 157-RELATED"/>
    <property type="match status" value="1"/>
</dbReference>
<evidence type="ECO:0000256" key="4">
    <source>
        <dbReference type="ARBA" id="ARBA00023136"/>
    </source>
</evidence>
<comment type="subcellular location">
    <subcellularLocation>
        <location evidence="1">Membrane</location>
        <topology evidence="1">Multi-pass membrane protein</topology>
    </subcellularLocation>
</comment>
<feature type="transmembrane region" description="Helical" evidence="5">
    <location>
        <begin position="212"/>
        <end position="233"/>
    </location>
</feature>
<dbReference type="GO" id="GO:0005886">
    <property type="term" value="C:plasma membrane"/>
    <property type="evidence" value="ECO:0007669"/>
    <property type="project" value="TreeGrafter"/>
</dbReference>
<dbReference type="AlphaFoldDB" id="A0A437CKM9"/>
<dbReference type="PANTHER" id="PTHR23112:SF0">
    <property type="entry name" value="TRANSMEMBRANE PROTEIN 116"/>
    <property type="match status" value="1"/>
</dbReference>
<evidence type="ECO:0000256" key="5">
    <source>
        <dbReference type="SAM" id="Phobius"/>
    </source>
</evidence>
<dbReference type="SUPFAM" id="SSF81321">
    <property type="entry name" value="Family A G protein-coupled receptor-like"/>
    <property type="match status" value="1"/>
</dbReference>
<feature type="transmembrane region" description="Helical" evidence="5">
    <location>
        <begin position="105"/>
        <end position="122"/>
    </location>
</feature>
<keyword evidence="8" id="KW-1185">Reference proteome</keyword>
<dbReference type="EMBL" id="CM012452">
    <property type="protein sequence ID" value="RVE63306.1"/>
    <property type="molecule type" value="Genomic_DNA"/>
</dbReference>
<dbReference type="OrthoDB" id="10070607at2759"/>
<evidence type="ECO:0000313" key="8">
    <source>
        <dbReference type="Proteomes" id="UP000283210"/>
    </source>
</evidence>
<organism evidence="7 8">
    <name type="scientific">Oryzias javanicus</name>
    <name type="common">Javanese ricefish</name>
    <name type="synonym">Aplocheilus javanicus</name>
    <dbReference type="NCBI Taxonomy" id="123683"/>
    <lineage>
        <taxon>Eukaryota</taxon>
        <taxon>Metazoa</taxon>
        <taxon>Chordata</taxon>
        <taxon>Craniata</taxon>
        <taxon>Vertebrata</taxon>
        <taxon>Euteleostomi</taxon>
        <taxon>Actinopterygii</taxon>
        <taxon>Neopterygii</taxon>
        <taxon>Teleostei</taxon>
        <taxon>Neoteleostei</taxon>
        <taxon>Acanthomorphata</taxon>
        <taxon>Ovalentaria</taxon>
        <taxon>Atherinomorphae</taxon>
        <taxon>Beloniformes</taxon>
        <taxon>Adrianichthyidae</taxon>
        <taxon>Oryziinae</taxon>
        <taxon>Oryzias</taxon>
    </lineage>
</organism>
<sequence>MWNPESFSSWNQSNMTGARDWTEVYEVVWWIQLVMGVLSVLGSSSIIVCLISQRLSRTPELQPLFQLSVADLLLAACWLVGAALFCLRCGLLNSLCYNLHILEQIFFMASFCFTLTCVWNLYQEIREKFNSCLSGHSVQVSNRMSTGAKTAAILSWLGPVLFMLPVFVVGNMNVCQTNSSQPYKCLLMHTDALYRTSHGHQLSASCSLLHTYRMVVFLATFLLTLISIIVLVAKARHFHVRAMASNGIVGPEQRAALRVLDQRVVLYPLVFVLCWGSAVALAFLRVAEPSTGHGWAAAGLYVAQALTSASQGFLNCLVYGWTSVHLRQVGLTALTRDTQTPLLQSQQTRSYKSLRAFC</sequence>
<evidence type="ECO:0000256" key="2">
    <source>
        <dbReference type="ARBA" id="ARBA00022692"/>
    </source>
</evidence>
<dbReference type="CDD" id="cd00637">
    <property type="entry name" value="7tm_classA_rhodopsin-like"/>
    <property type="match status" value="1"/>
</dbReference>
<dbReference type="InterPro" id="IPR022343">
    <property type="entry name" value="GCR1-cAMP_receptor"/>
</dbReference>
<dbReference type="InterPro" id="IPR017452">
    <property type="entry name" value="GPCR_Rhodpsn_7TM"/>
</dbReference>
<evidence type="ECO:0000259" key="6">
    <source>
        <dbReference type="PROSITE" id="PS50262"/>
    </source>
</evidence>
<evidence type="ECO:0000256" key="3">
    <source>
        <dbReference type="ARBA" id="ARBA00022989"/>
    </source>
</evidence>
<keyword evidence="3 5" id="KW-1133">Transmembrane helix</keyword>
<dbReference type="Proteomes" id="UP000283210">
    <property type="component" value="Chromosome 16"/>
</dbReference>
<dbReference type="PRINTS" id="PR02001">
    <property type="entry name" value="GCR1CAMPR"/>
</dbReference>
<protein>
    <recommendedName>
        <fullName evidence="6">G-protein coupled receptors family 1 profile domain-containing protein</fullName>
    </recommendedName>
</protein>
<feature type="transmembrane region" description="Helical" evidence="5">
    <location>
        <begin position="151"/>
        <end position="170"/>
    </location>
</feature>
<reference evidence="7 8" key="1">
    <citation type="submission" date="2018-11" db="EMBL/GenBank/DDBJ databases">
        <authorList>
            <person name="Lopez-Roques C."/>
            <person name="Donnadieu C."/>
            <person name="Bouchez O."/>
            <person name="Klopp C."/>
            <person name="Cabau C."/>
            <person name="Zahm M."/>
        </authorList>
    </citation>
    <scope>NUCLEOTIDE SEQUENCE [LARGE SCALE GENOMIC DNA]</scope>
    <source>
        <strain evidence="7">RS831</strain>
        <tissue evidence="7">Whole body</tissue>
    </source>
</reference>
<dbReference type="PROSITE" id="PS50262">
    <property type="entry name" value="G_PROTEIN_RECEP_F1_2"/>
    <property type="match status" value="1"/>
</dbReference>
<reference evidence="7 8" key="2">
    <citation type="submission" date="2019-01" db="EMBL/GenBank/DDBJ databases">
        <title>A chromosome length genome reference of the Java medaka (oryzias javanicus).</title>
        <authorList>
            <person name="Herpin A."/>
            <person name="Takehana Y."/>
            <person name="Naruse K."/>
            <person name="Ansai S."/>
            <person name="Kawaguchi M."/>
        </authorList>
    </citation>
    <scope>NUCLEOTIDE SEQUENCE [LARGE SCALE GENOMIC DNA]</scope>
    <source>
        <strain evidence="7">RS831</strain>
        <tissue evidence="7">Whole body</tissue>
    </source>
</reference>
<proteinExistence type="predicted"/>
<gene>
    <name evidence="7" type="ORF">OJAV_G00164380</name>
</gene>
<dbReference type="GO" id="GO:0007189">
    <property type="term" value="P:adenylate cyclase-activating G protein-coupled receptor signaling pathway"/>
    <property type="evidence" value="ECO:0007669"/>
    <property type="project" value="TreeGrafter"/>
</dbReference>
<name>A0A437CKM9_ORYJA</name>
<evidence type="ECO:0000256" key="1">
    <source>
        <dbReference type="ARBA" id="ARBA00004141"/>
    </source>
</evidence>
<feature type="domain" description="G-protein coupled receptors family 1 profile" evidence="6">
    <location>
        <begin position="42"/>
        <end position="319"/>
    </location>
</feature>
<keyword evidence="2 5" id="KW-0812">Transmembrane</keyword>
<dbReference type="Gene3D" id="1.20.1070.10">
    <property type="entry name" value="Rhodopsin 7-helix transmembrane proteins"/>
    <property type="match status" value="1"/>
</dbReference>
<feature type="transmembrane region" description="Helical" evidence="5">
    <location>
        <begin position="29"/>
        <end position="52"/>
    </location>
</feature>
<feature type="transmembrane region" description="Helical" evidence="5">
    <location>
        <begin position="64"/>
        <end position="85"/>
    </location>
</feature>
<feature type="transmembrane region" description="Helical" evidence="5">
    <location>
        <begin position="264"/>
        <end position="284"/>
    </location>
</feature>
<evidence type="ECO:0000313" key="7">
    <source>
        <dbReference type="EMBL" id="RVE63306.1"/>
    </source>
</evidence>
<dbReference type="GO" id="GO:0004930">
    <property type="term" value="F:G protein-coupled receptor activity"/>
    <property type="evidence" value="ECO:0007669"/>
    <property type="project" value="TreeGrafter"/>
</dbReference>
<accession>A0A437CKM9</accession>